<dbReference type="Ensembl" id="ENSSMRT00000010707.1">
    <property type="protein sequence ID" value="ENSSMRP00000009187.1"/>
    <property type="gene ID" value="ENSSMRG00000007335.1"/>
</dbReference>
<evidence type="ECO:0000313" key="1">
    <source>
        <dbReference type="Ensembl" id="ENSSMRP00000009187.1"/>
    </source>
</evidence>
<reference evidence="1" key="1">
    <citation type="submission" date="2025-08" db="UniProtKB">
        <authorList>
            <consortium name="Ensembl"/>
        </authorList>
    </citation>
    <scope>IDENTIFICATION</scope>
</reference>
<organism evidence="1 2">
    <name type="scientific">Salvator merianae</name>
    <name type="common">Argentine black and white tegu</name>
    <name type="synonym">Tupinambis merianae</name>
    <dbReference type="NCBI Taxonomy" id="96440"/>
    <lineage>
        <taxon>Eukaryota</taxon>
        <taxon>Metazoa</taxon>
        <taxon>Chordata</taxon>
        <taxon>Craniata</taxon>
        <taxon>Vertebrata</taxon>
        <taxon>Euteleostomi</taxon>
        <taxon>Lepidosauria</taxon>
        <taxon>Squamata</taxon>
        <taxon>Bifurcata</taxon>
        <taxon>Unidentata</taxon>
        <taxon>Episquamata</taxon>
        <taxon>Laterata</taxon>
        <taxon>Teiioidea</taxon>
        <taxon>Teiidae</taxon>
        <taxon>Salvator</taxon>
    </lineage>
</organism>
<reference evidence="1" key="2">
    <citation type="submission" date="2025-09" db="UniProtKB">
        <authorList>
            <consortium name="Ensembl"/>
        </authorList>
    </citation>
    <scope>IDENTIFICATION</scope>
</reference>
<name>A0A8D0BS49_SALMN</name>
<keyword evidence="2" id="KW-1185">Reference proteome</keyword>
<evidence type="ECO:0000313" key="2">
    <source>
        <dbReference type="Proteomes" id="UP000694421"/>
    </source>
</evidence>
<dbReference type="AlphaFoldDB" id="A0A8D0BS49"/>
<protein>
    <submittedName>
        <fullName evidence="1">Uncharacterized protein</fullName>
    </submittedName>
</protein>
<dbReference type="Gene3D" id="2.60.40.790">
    <property type="match status" value="1"/>
</dbReference>
<accession>A0A8D0BS49</accession>
<dbReference type="Proteomes" id="UP000694421">
    <property type="component" value="Unplaced"/>
</dbReference>
<sequence length="110" mass="12566">MGSLLTFSPCLSDQWFVEGLFKSALFSTKLLSPYYRHFPTLKFFSKLLDMRHFSPEELSVKVVGDHTEVHSKHEEIPFLTLCNLKFCCHLLSVSIHVSRGACKVKAQGFN</sequence>
<dbReference type="InterPro" id="IPR008978">
    <property type="entry name" value="HSP20-like_chaperone"/>
</dbReference>
<proteinExistence type="predicted"/>